<proteinExistence type="inferred from homology"/>
<protein>
    <recommendedName>
        <fullName evidence="8">Phosphate transporter</fullName>
    </recommendedName>
</protein>
<evidence type="ECO:0000313" key="9">
    <source>
        <dbReference type="EnsemblMetazoa" id="XP_038051520.1"/>
    </source>
</evidence>
<evidence type="ECO:0000256" key="4">
    <source>
        <dbReference type="ARBA" id="ARBA00022592"/>
    </source>
</evidence>
<accession>A0A913ZKA2</accession>
<dbReference type="GO" id="GO:0035435">
    <property type="term" value="P:phosphate ion transmembrane transport"/>
    <property type="evidence" value="ECO:0007669"/>
    <property type="project" value="TreeGrafter"/>
</dbReference>
<dbReference type="GO" id="GO:0016020">
    <property type="term" value="C:membrane"/>
    <property type="evidence" value="ECO:0007669"/>
    <property type="project" value="UniProtKB-SubCell"/>
</dbReference>
<feature type="transmembrane region" description="Helical" evidence="8">
    <location>
        <begin position="521"/>
        <end position="547"/>
    </location>
</feature>
<feature type="transmembrane region" description="Helical" evidence="8">
    <location>
        <begin position="479"/>
        <end position="509"/>
    </location>
</feature>
<feature type="transmembrane region" description="Helical" evidence="8">
    <location>
        <begin position="52"/>
        <end position="77"/>
    </location>
</feature>
<dbReference type="OrthoDB" id="260807at2759"/>
<dbReference type="InterPro" id="IPR001204">
    <property type="entry name" value="Phos_transporter"/>
</dbReference>
<comment type="similarity">
    <text evidence="2 8">Belongs to the inorganic phosphate transporter (PiT) (TC 2.A.20) family.</text>
</comment>
<reference evidence="9" key="1">
    <citation type="submission" date="2022-11" db="UniProtKB">
        <authorList>
            <consortium name="EnsemblMetazoa"/>
        </authorList>
    </citation>
    <scope>IDENTIFICATION</scope>
</reference>
<feature type="transmembrane region" description="Helical" evidence="8">
    <location>
        <begin position="97"/>
        <end position="117"/>
    </location>
</feature>
<evidence type="ECO:0000256" key="8">
    <source>
        <dbReference type="RuleBase" id="RU363058"/>
    </source>
</evidence>
<keyword evidence="4 8" id="KW-0592">Phosphate transport</keyword>
<evidence type="ECO:0000256" key="6">
    <source>
        <dbReference type="ARBA" id="ARBA00022989"/>
    </source>
</evidence>
<keyword evidence="7 8" id="KW-0472">Membrane</keyword>
<keyword evidence="6 8" id="KW-1133">Transmembrane helix</keyword>
<keyword evidence="3 8" id="KW-0813">Transport</keyword>
<dbReference type="Pfam" id="PF01384">
    <property type="entry name" value="PHO4"/>
    <property type="match status" value="1"/>
</dbReference>
<dbReference type="PANTHER" id="PTHR11101:SF80">
    <property type="entry name" value="PHOSPHATE TRANSPORTER"/>
    <property type="match status" value="1"/>
</dbReference>
<dbReference type="EnsemblMetazoa" id="XM_038195592.1">
    <property type="protein sequence ID" value="XP_038051520.1"/>
    <property type="gene ID" value="LOC119724506"/>
</dbReference>
<dbReference type="GeneID" id="119724506"/>
<dbReference type="GO" id="GO:0005315">
    <property type="term" value="F:phosphate transmembrane transporter activity"/>
    <property type="evidence" value="ECO:0007669"/>
    <property type="project" value="InterPro"/>
</dbReference>
<dbReference type="AlphaFoldDB" id="A0A913ZKA2"/>
<evidence type="ECO:0000256" key="1">
    <source>
        <dbReference type="ARBA" id="ARBA00004141"/>
    </source>
</evidence>
<dbReference type="OMA" id="TVCCLSI"/>
<organism evidence="9 10">
    <name type="scientific">Patiria miniata</name>
    <name type="common">Bat star</name>
    <name type="synonym">Asterina miniata</name>
    <dbReference type="NCBI Taxonomy" id="46514"/>
    <lineage>
        <taxon>Eukaryota</taxon>
        <taxon>Metazoa</taxon>
        <taxon>Echinodermata</taxon>
        <taxon>Eleutherozoa</taxon>
        <taxon>Asterozoa</taxon>
        <taxon>Asteroidea</taxon>
        <taxon>Valvatacea</taxon>
        <taxon>Valvatida</taxon>
        <taxon>Asterinidae</taxon>
        <taxon>Patiria</taxon>
    </lineage>
</organism>
<dbReference type="PANTHER" id="PTHR11101">
    <property type="entry name" value="PHOSPHATE TRANSPORTER"/>
    <property type="match status" value="1"/>
</dbReference>
<feature type="transmembrane region" description="Helical" evidence="8">
    <location>
        <begin position="156"/>
        <end position="176"/>
    </location>
</feature>
<keyword evidence="10" id="KW-1185">Reference proteome</keyword>
<keyword evidence="5 8" id="KW-0812">Transmembrane</keyword>
<name>A0A913ZKA2_PATMI</name>
<feature type="transmembrane region" description="Helical" evidence="8">
    <location>
        <begin position="437"/>
        <end position="459"/>
    </location>
</feature>
<evidence type="ECO:0000256" key="5">
    <source>
        <dbReference type="ARBA" id="ARBA00022692"/>
    </source>
</evidence>
<feature type="transmembrane region" description="Helical" evidence="8">
    <location>
        <begin position="196"/>
        <end position="213"/>
    </location>
</feature>
<comment type="function">
    <text evidence="8">Sodium-phosphate symporter.</text>
</comment>
<comment type="subcellular location">
    <subcellularLocation>
        <location evidence="1 8">Membrane</location>
        <topology evidence="1 8">Multi-pass membrane protein</topology>
    </subcellularLocation>
</comment>
<evidence type="ECO:0000256" key="2">
    <source>
        <dbReference type="ARBA" id="ARBA00009916"/>
    </source>
</evidence>
<sequence length="576" mass="61723">MDLPYATRYLAPYDESILWIVIVGFLVAFVLAFGLGANDAANSFGTAVGAKVFTLLQAIILASIFETAGSIALGGNVSGTIRGGLFDATVYDGREELLMVGQLSALASACVWLLVATMMSFPVSASHSIVGASLGFHLVVFLDTGVDWFVIGKIAISWVASPFLSGIVSSAIYFVLKYTMLDRDDQLKSGLIAVPFWYFLVFFINCLSILLAIKEVENATSIGVWLNVLASLGLGLFVAAAAFLFLVPYTRRKAKAAEARYQQEQAELEKEQTIHAKQGDIEMKTVSAEVHAYDNKYMTTDEEMNSADSVDSSGIEAGNRTHAQSATSNDLANIEVTNRPREDSRLSRMSLKVITLDAKEEEEEQSIFHVDKKSEDWLAVKDTVAVTTICGPLQGLSACFAAFSHGGNDVSNAIGPLIGLYLIYTKGRIDTKEATPIWILVYGGVGIAVGLAILGRRVIKTIGTDLTPMTPSTGFSINLGAAITVLVASNLSIPVSTTHCLVGSVAIVGFIRARKAMDLKLFTGIFSAWIITLPVTVLLSAAFMGLIQHAVPGGCDIQQLQYPPPNTTTVIMTTIA</sequence>
<dbReference type="RefSeq" id="XP_038051520.1">
    <property type="nucleotide sequence ID" value="XM_038195592.1"/>
</dbReference>
<evidence type="ECO:0000256" key="3">
    <source>
        <dbReference type="ARBA" id="ARBA00022448"/>
    </source>
</evidence>
<evidence type="ECO:0000256" key="7">
    <source>
        <dbReference type="ARBA" id="ARBA00023136"/>
    </source>
</evidence>
<dbReference type="Proteomes" id="UP000887568">
    <property type="component" value="Unplaced"/>
</dbReference>
<feature type="transmembrane region" description="Helical" evidence="8">
    <location>
        <begin position="17"/>
        <end position="40"/>
    </location>
</feature>
<evidence type="ECO:0000313" key="10">
    <source>
        <dbReference type="Proteomes" id="UP000887568"/>
    </source>
</evidence>
<feature type="transmembrane region" description="Helical" evidence="8">
    <location>
        <begin position="129"/>
        <end position="150"/>
    </location>
</feature>
<feature type="transmembrane region" description="Helical" evidence="8">
    <location>
        <begin position="225"/>
        <end position="247"/>
    </location>
</feature>